<dbReference type="PANTHER" id="PTHR18901">
    <property type="entry name" value="2-DEOXYGLUCOSE-6-PHOSPHATE PHOSPHATASE 2"/>
    <property type="match status" value="1"/>
</dbReference>
<organism evidence="1 2">
    <name type="scientific">Cellulosilyticum lentocellum (strain ATCC 49066 / DSM 5427 / NCIMB 11756 / RHM5)</name>
    <name type="common">Clostridium lentocellum</name>
    <dbReference type="NCBI Taxonomy" id="642492"/>
    <lineage>
        <taxon>Bacteria</taxon>
        <taxon>Bacillati</taxon>
        <taxon>Bacillota</taxon>
        <taxon>Clostridia</taxon>
        <taxon>Lachnospirales</taxon>
        <taxon>Cellulosilyticaceae</taxon>
        <taxon>Cellulosilyticum</taxon>
    </lineage>
</organism>
<dbReference type="PANTHER" id="PTHR18901:SF38">
    <property type="entry name" value="PSEUDOURIDINE-5'-PHOSPHATASE"/>
    <property type="match status" value="1"/>
</dbReference>
<dbReference type="Pfam" id="PF13419">
    <property type="entry name" value="HAD_2"/>
    <property type="match status" value="1"/>
</dbReference>
<dbReference type="SFLD" id="SFLDS00003">
    <property type="entry name" value="Haloacid_Dehalogenase"/>
    <property type="match status" value="1"/>
</dbReference>
<reference evidence="1 2" key="1">
    <citation type="journal article" date="2011" name="J. Bacteriol.">
        <title>Complete genome sequence of the cellulose-degrading bacterium Cellulosilyticum lentocellum.</title>
        <authorList>
            <consortium name="US DOE Joint Genome Institute"/>
            <person name="Miller D.A."/>
            <person name="Suen G."/>
            <person name="Bruce D."/>
            <person name="Copeland A."/>
            <person name="Cheng J.F."/>
            <person name="Detter C."/>
            <person name="Goodwin L.A."/>
            <person name="Han C.S."/>
            <person name="Hauser L.J."/>
            <person name="Land M.L."/>
            <person name="Lapidus A."/>
            <person name="Lucas S."/>
            <person name="Meincke L."/>
            <person name="Pitluck S."/>
            <person name="Tapia R."/>
            <person name="Teshima H."/>
            <person name="Woyke T."/>
            <person name="Fox B.G."/>
            <person name="Angert E.R."/>
            <person name="Currie C.R."/>
        </authorList>
    </citation>
    <scope>NUCLEOTIDE SEQUENCE [LARGE SCALE GENOMIC DNA]</scope>
    <source>
        <strain evidence="2">ATCC 49066 / DSM 5427 / NCIMB 11756 / RHM5</strain>
    </source>
</reference>
<name>F2JIH2_CELLD</name>
<dbReference type="InterPro" id="IPR023198">
    <property type="entry name" value="PGP-like_dom2"/>
</dbReference>
<dbReference type="SFLD" id="SFLDG01135">
    <property type="entry name" value="C1.5.6:_HAD__Beta-PGM__Phospha"/>
    <property type="match status" value="1"/>
</dbReference>
<dbReference type="SFLD" id="SFLDG01129">
    <property type="entry name" value="C1.5:_HAD__Beta-PGM__Phosphata"/>
    <property type="match status" value="1"/>
</dbReference>
<dbReference type="InterPro" id="IPR041492">
    <property type="entry name" value="HAD_2"/>
</dbReference>
<dbReference type="eggNOG" id="COG0637">
    <property type="taxonomic scope" value="Bacteria"/>
</dbReference>
<keyword evidence="2" id="KW-1185">Reference proteome</keyword>
<dbReference type="GO" id="GO:0016787">
    <property type="term" value="F:hydrolase activity"/>
    <property type="evidence" value="ECO:0007669"/>
    <property type="project" value="UniProtKB-KW"/>
</dbReference>
<dbReference type="SUPFAM" id="SSF56784">
    <property type="entry name" value="HAD-like"/>
    <property type="match status" value="1"/>
</dbReference>
<dbReference type="HOGENOM" id="CLU_045011_13_3_9"/>
<evidence type="ECO:0000313" key="2">
    <source>
        <dbReference type="Proteomes" id="UP000008467"/>
    </source>
</evidence>
<dbReference type="CDD" id="cd07505">
    <property type="entry name" value="HAD_BPGM-like"/>
    <property type="match status" value="1"/>
</dbReference>
<protein>
    <submittedName>
        <fullName evidence="1">HAD-superfamily hydrolase, subfamily IA, variant 3</fullName>
    </submittedName>
</protein>
<dbReference type="STRING" id="642492.Clole_2637"/>
<gene>
    <name evidence="1" type="ordered locus">Clole_2637</name>
</gene>
<sequence length="222" mass="25134">MRPELVIFDMDGLMFDTERVYYEAWEQAAKFYGYEFNWDIYIQLVARNSRTIGMILRKIYGEDFPYEEASQKKRELADQILEKQGITKKAGLMELLDFLEAEGISKAVATSSTREKALAYLSLGGVKERFDHIVCGSDVVESKPNPEIFQVAAQALQKIPEKCMVLEDSKMGIKAAKAAGMYGVLIPDLVKADDEMREDASFILSSLHEVIDLIKSEKQVVK</sequence>
<dbReference type="InterPro" id="IPR023214">
    <property type="entry name" value="HAD_sf"/>
</dbReference>
<dbReference type="RefSeq" id="WP_013657631.1">
    <property type="nucleotide sequence ID" value="NC_015275.1"/>
</dbReference>
<proteinExistence type="predicted"/>
<dbReference type="InterPro" id="IPR036412">
    <property type="entry name" value="HAD-like_sf"/>
</dbReference>
<dbReference type="KEGG" id="cle:Clole_2637"/>
<evidence type="ECO:0000313" key="1">
    <source>
        <dbReference type="EMBL" id="ADZ84338.1"/>
    </source>
</evidence>
<dbReference type="EMBL" id="CP002582">
    <property type="protein sequence ID" value="ADZ84338.1"/>
    <property type="molecule type" value="Genomic_DNA"/>
</dbReference>
<dbReference type="AlphaFoldDB" id="F2JIH2"/>
<dbReference type="InterPro" id="IPR006439">
    <property type="entry name" value="HAD-SF_hydro_IA"/>
</dbReference>
<dbReference type="Proteomes" id="UP000008467">
    <property type="component" value="Chromosome"/>
</dbReference>
<dbReference type="NCBIfam" id="TIGR01509">
    <property type="entry name" value="HAD-SF-IA-v3"/>
    <property type="match status" value="1"/>
</dbReference>
<accession>F2JIH2</accession>
<dbReference type="Gene3D" id="1.10.150.240">
    <property type="entry name" value="Putative phosphatase, domain 2"/>
    <property type="match status" value="1"/>
</dbReference>
<dbReference type="NCBIfam" id="TIGR01549">
    <property type="entry name" value="HAD-SF-IA-v1"/>
    <property type="match status" value="1"/>
</dbReference>
<keyword evidence="1" id="KW-0378">Hydrolase</keyword>
<dbReference type="Gene3D" id="3.40.50.1000">
    <property type="entry name" value="HAD superfamily/HAD-like"/>
    <property type="match status" value="1"/>
</dbReference>